<evidence type="ECO:0000256" key="3">
    <source>
        <dbReference type="ARBA" id="ARBA00023110"/>
    </source>
</evidence>
<dbReference type="RefSeq" id="XP_001731586.1">
    <property type="nucleotide sequence ID" value="XM_001731534.1"/>
</dbReference>
<keyword evidence="4" id="KW-0413">Isomerase</keyword>
<dbReference type="InParanoid" id="A8PVG1"/>
<evidence type="ECO:0000256" key="1">
    <source>
        <dbReference type="ARBA" id="ARBA00000971"/>
    </source>
</evidence>
<dbReference type="Gene3D" id="1.25.40.10">
    <property type="entry name" value="Tetratricopeptide repeat domain"/>
    <property type="match status" value="1"/>
</dbReference>
<keyword evidence="9" id="KW-1185">Reference proteome</keyword>
<dbReference type="VEuPathDB" id="FungiDB:MGL_0854"/>
<dbReference type="OMA" id="EMEQNCN"/>
<evidence type="ECO:0000256" key="2">
    <source>
        <dbReference type="ARBA" id="ARBA00013194"/>
    </source>
</evidence>
<dbReference type="FunFam" id="2.40.100.10:FF:000022">
    <property type="entry name" value="Peptidyl-prolyl cis-trans isomerase CYP95"/>
    <property type="match status" value="1"/>
</dbReference>
<dbReference type="GeneID" id="5855892"/>
<dbReference type="PANTHER" id="PTHR11071:SF561">
    <property type="entry name" value="PEPTIDYL-PROLYL CIS-TRANS ISOMERASE D-RELATED"/>
    <property type="match status" value="1"/>
</dbReference>
<dbReference type="Gene3D" id="2.40.100.10">
    <property type="entry name" value="Cyclophilin-like"/>
    <property type="match status" value="1"/>
</dbReference>
<evidence type="ECO:0000313" key="8">
    <source>
        <dbReference type="EMBL" id="EDP44372.1"/>
    </source>
</evidence>
<dbReference type="SMART" id="SM00028">
    <property type="entry name" value="TPR"/>
    <property type="match status" value="2"/>
</dbReference>
<dbReference type="STRING" id="425265.A8PVG1"/>
<dbReference type="EC" id="5.2.1.8" evidence="2"/>
<dbReference type="PANTHER" id="PTHR11071">
    <property type="entry name" value="PEPTIDYL-PROLYL CIS-TRANS ISOMERASE"/>
    <property type="match status" value="1"/>
</dbReference>
<gene>
    <name evidence="8" type="ORF">MGL_0854</name>
</gene>
<dbReference type="PRINTS" id="PR00153">
    <property type="entry name" value="CSAPPISMRASE"/>
</dbReference>
<dbReference type="SUPFAM" id="SSF48452">
    <property type="entry name" value="TPR-like"/>
    <property type="match status" value="1"/>
</dbReference>
<dbReference type="OrthoDB" id="193499at2759"/>
<dbReference type="GO" id="GO:0003755">
    <property type="term" value="F:peptidyl-prolyl cis-trans isomerase activity"/>
    <property type="evidence" value="ECO:0007669"/>
    <property type="project" value="UniProtKB-KW"/>
</dbReference>
<evidence type="ECO:0000259" key="7">
    <source>
        <dbReference type="PROSITE" id="PS50072"/>
    </source>
</evidence>
<dbReference type="InterPro" id="IPR020892">
    <property type="entry name" value="Cyclophilin-type_PPIase_CS"/>
</dbReference>
<comment type="catalytic activity">
    <reaction evidence="1">
        <text>[protein]-peptidylproline (omega=180) = [protein]-peptidylproline (omega=0)</text>
        <dbReference type="Rhea" id="RHEA:16237"/>
        <dbReference type="Rhea" id="RHEA-COMP:10747"/>
        <dbReference type="Rhea" id="RHEA-COMP:10748"/>
        <dbReference type="ChEBI" id="CHEBI:83833"/>
        <dbReference type="ChEBI" id="CHEBI:83834"/>
        <dbReference type="EC" id="5.2.1.8"/>
    </reaction>
</comment>
<evidence type="ECO:0000313" key="9">
    <source>
        <dbReference type="Proteomes" id="UP000008837"/>
    </source>
</evidence>
<dbReference type="GO" id="GO:0016018">
    <property type="term" value="F:cyclosporin A binding"/>
    <property type="evidence" value="ECO:0007669"/>
    <property type="project" value="TreeGrafter"/>
</dbReference>
<proteinExistence type="predicted"/>
<feature type="domain" description="PPIase cyclophilin-type" evidence="7">
    <location>
        <begin position="25"/>
        <end position="177"/>
    </location>
</feature>
<dbReference type="KEGG" id="mgl:MGL_0854"/>
<dbReference type="Pfam" id="PF00160">
    <property type="entry name" value="Pro_isomerase"/>
    <property type="match status" value="1"/>
</dbReference>
<dbReference type="InterPro" id="IPR002130">
    <property type="entry name" value="Cyclophilin-type_PPIase_dom"/>
</dbReference>
<dbReference type="GO" id="GO:0005737">
    <property type="term" value="C:cytoplasm"/>
    <property type="evidence" value="ECO:0007669"/>
    <property type="project" value="TreeGrafter"/>
</dbReference>
<dbReference type="FunCoup" id="A8PVG1">
    <property type="interactions" value="518"/>
</dbReference>
<dbReference type="AlphaFoldDB" id="A8PVG1"/>
<dbReference type="SUPFAM" id="SSF50891">
    <property type="entry name" value="Cyclophilin-like"/>
    <property type="match status" value="1"/>
</dbReference>
<dbReference type="PROSITE" id="PS50072">
    <property type="entry name" value="CSA_PPIASE_2"/>
    <property type="match status" value="1"/>
</dbReference>
<reference evidence="8 9" key="1">
    <citation type="journal article" date="2007" name="Proc. Natl. Acad. Sci. U.S.A.">
        <title>Dandruff-associated Malassezia genomes reveal convergent and divergent virulence traits shared with plant and human fungal pathogens.</title>
        <authorList>
            <person name="Xu J."/>
            <person name="Saunders C.W."/>
            <person name="Hu P."/>
            <person name="Grant R.A."/>
            <person name="Boekhout T."/>
            <person name="Kuramae E.E."/>
            <person name="Kronstad J.W."/>
            <person name="Deangelis Y.M."/>
            <person name="Reeder N.L."/>
            <person name="Johnstone K.R."/>
            <person name="Leland M."/>
            <person name="Fieno A.M."/>
            <person name="Begley W.M."/>
            <person name="Sun Y."/>
            <person name="Lacey M.P."/>
            <person name="Chaudhary T."/>
            <person name="Keough T."/>
            <person name="Chu L."/>
            <person name="Sears R."/>
            <person name="Yuan B."/>
            <person name="Dawson T.L.Jr."/>
        </authorList>
    </citation>
    <scope>NUCLEOTIDE SEQUENCE [LARGE SCALE GENOMIC DNA]</scope>
    <source>
        <strain evidence="9">ATCC MYA-4612 / CBS 7966</strain>
    </source>
</reference>
<dbReference type="InterPro" id="IPR019734">
    <property type="entry name" value="TPR_rpt"/>
</dbReference>
<evidence type="ECO:0000256" key="5">
    <source>
        <dbReference type="ARBA" id="ARBA00074451"/>
    </source>
</evidence>
<dbReference type="EMBL" id="AAYY01000003">
    <property type="protein sequence ID" value="EDP44372.1"/>
    <property type="molecule type" value="Genomic_DNA"/>
</dbReference>
<evidence type="ECO:0000256" key="6">
    <source>
        <dbReference type="ARBA" id="ARBA00076602"/>
    </source>
</evidence>
<organism evidence="8 9">
    <name type="scientific">Malassezia globosa (strain ATCC MYA-4612 / CBS 7966)</name>
    <name type="common">Dandruff-associated fungus</name>
    <dbReference type="NCBI Taxonomy" id="425265"/>
    <lineage>
        <taxon>Eukaryota</taxon>
        <taxon>Fungi</taxon>
        <taxon>Dikarya</taxon>
        <taxon>Basidiomycota</taxon>
        <taxon>Ustilaginomycotina</taxon>
        <taxon>Malasseziomycetes</taxon>
        <taxon>Malasseziales</taxon>
        <taxon>Malasseziaceae</taxon>
        <taxon>Malassezia</taxon>
    </lineage>
</organism>
<dbReference type="CDD" id="cd01926">
    <property type="entry name" value="cyclophilin_ABH_like"/>
    <property type="match status" value="1"/>
</dbReference>
<sequence length="384" mass="42320">MTNPIVYLDVEFVGGPPPSRQGGHRIVLELFRDKVPKTAENFRALCTGEKGTGTSGVPLSFRGSIFHRVIRRFMIQGGDFTNFNGTGGESIYGEKFEDENLEGKHDEPFLLSMANAGPNTNGSQFFITTVPTPHLDGKHVVFGRVLRGKDVVRHIEQSRTGPNDRPEEDIKIADCGEFSAEQLQDSSFNYGILPDESGDTYEPYPEDSDLPLEEKPDTALHAAQELKNFGAKLVSEGKWALAREKYEKALRYLFVNPHLPDQNEAFVAEYFALRTPLQLNAALCALKTVPPIPDQAEALTTQVIERGARGGLGAPKEADLAKAHFRRALALSAMKRDDEAKADLSQALTYAPNDAGIAKEAAALEKRRQARLAKQRAAYSKMFS</sequence>
<dbReference type="GO" id="GO:0006457">
    <property type="term" value="P:protein folding"/>
    <property type="evidence" value="ECO:0007669"/>
    <property type="project" value="InterPro"/>
</dbReference>
<name>A8PVG1_MALGO</name>
<evidence type="ECO:0000256" key="4">
    <source>
        <dbReference type="ARBA" id="ARBA00023235"/>
    </source>
</evidence>
<dbReference type="InterPro" id="IPR029000">
    <property type="entry name" value="Cyclophilin-like_dom_sf"/>
</dbReference>
<keyword evidence="3" id="KW-0697">Rotamase</keyword>
<protein>
    <recommendedName>
        <fullName evidence="5">Peptidyl-prolyl cis-trans isomerase D</fullName>
        <ecNumber evidence="2">5.2.1.8</ecNumber>
    </recommendedName>
    <alternativeName>
        <fullName evidence="6">Rotamase D</fullName>
    </alternativeName>
</protein>
<comment type="caution">
    <text evidence="8">The sequence shown here is derived from an EMBL/GenBank/DDBJ whole genome shotgun (WGS) entry which is preliminary data.</text>
</comment>
<dbReference type="InterPro" id="IPR011990">
    <property type="entry name" value="TPR-like_helical_dom_sf"/>
</dbReference>
<accession>A8PVG1</accession>
<dbReference type="PROSITE" id="PS00170">
    <property type="entry name" value="CSA_PPIASE_1"/>
    <property type="match status" value="1"/>
</dbReference>
<dbReference type="Proteomes" id="UP000008837">
    <property type="component" value="Unassembled WGS sequence"/>
</dbReference>